<dbReference type="SUPFAM" id="SSF55052">
    <property type="entry name" value="CheY-binding domain of CheA"/>
    <property type="match status" value="1"/>
</dbReference>
<evidence type="ECO:0000256" key="6">
    <source>
        <dbReference type="ARBA" id="ARBA00022679"/>
    </source>
</evidence>
<dbReference type="InterPro" id="IPR051315">
    <property type="entry name" value="Bact_Chemotaxis_CheA"/>
</dbReference>
<dbReference type="Gene3D" id="2.30.30.40">
    <property type="entry name" value="SH3 Domains"/>
    <property type="match status" value="1"/>
</dbReference>
<dbReference type="InterPro" id="IPR005467">
    <property type="entry name" value="His_kinase_dom"/>
</dbReference>
<dbReference type="Gene3D" id="3.30.70.1110">
    <property type="entry name" value="Histidine kinase CheA-like, P2 response regulator-binding domain"/>
    <property type="match status" value="1"/>
</dbReference>
<dbReference type="GO" id="GO:0006935">
    <property type="term" value="P:chemotaxis"/>
    <property type="evidence" value="ECO:0007669"/>
    <property type="project" value="UniProtKB-KW"/>
</dbReference>
<keyword evidence="7" id="KW-0547">Nucleotide-binding</keyword>
<dbReference type="PROSITE" id="PS50109">
    <property type="entry name" value="HIS_KIN"/>
    <property type="match status" value="1"/>
</dbReference>
<evidence type="ECO:0000256" key="5">
    <source>
        <dbReference type="ARBA" id="ARBA00022553"/>
    </source>
</evidence>
<dbReference type="Gene3D" id="1.20.120.160">
    <property type="entry name" value="HPT domain"/>
    <property type="match status" value="1"/>
</dbReference>
<dbReference type="Pfam" id="PF01627">
    <property type="entry name" value="Hpt"/>
    <property type="match status" value="1"/>
</dbReference>
<feature type="domain" description="Histidine kinase" evidence="13">
    <location>
        <begin position="319"/>
        <end position="560"/>
    </location>
</feature>
<dbReference type="PRINTS" id="PR00344">
    <property type="entry name" value="BCTRLSENSOR"/>
</dbReference>
<dbReference type="InterPro" id="IPR002545">
    <property type="entry name" value="CheW-lke_dom"/>
</dbReference>
<dbReference type="InterPro" id="IPR010808">
    <property type="entry name" value="CheA_P2-bd"/>
</dbReference>
<evidence type="ECO:0000256" key="1">
    <source>
        <dbReference type="ARBA" id="ARBA00000085"/>
    </source>
</evidence>
<dbReference type="SMART" id="SM00073">
    <property type="entry name" value="HPT"/>
    <property type="match status" value="1"/>
</dbReference>
<dbReference type="SMART" id="SM00260">
    <property type="entry name" value="CheW"/>
    <property type="match status" value="1"/>
</dbReference>
<dbReference type="GO" id="GO:0000155">
    <property type="term" value="F:phosphorelay sensor kinase activity"/>
    <property type="evidence" value="ECO:0007669"/>
    <property type="project" value="InterPro"/>
</dbReference>
<evidence type="ECO:0000256" key="7">
    <source>
        <dbReference type="ARBA" id="ARBA00022741"/>
    </source>
</evidence>
<dbReference type="SUPFAM" id="SSF47384">
    <property type="entry name" value="Homodimeric domain of signal transducing histidine kinase"/>
    <property type="match status" value="1"/>
</dbReference>
<evidence type="ECO:0000256" key="8">
    <source>
        <dbReference type="ARBA" id="ARBA00022777"/>
    </source>
</evidence>
<proteinExistence type="predicted"/>
<dbReference type="GO" id="GO:0005737">
    <property type="term" value="C:cytoplasm"/>
    <property type="evidence" value="ECO:0007669"/>
    <property type="project" value="InterPro"/>
</dbReference>
<dbReference type="InterPro" id="IPR008207">
    <property type="entry name" value="Sig_transdc_His_kin_Hpt_dom"/>
</dbReference>
<evidence type="ECO:0000259" key="15">
    <source>
        <dbReference type="PROSITE" id="PS50894"/>
    </source>
</evidence>
<dbReference type="InterPro" id="IPR035891">
    <property type="entry name" value="CheY-binding_CheA"/>
</dbReference>
<dbReference type="InterPro" id="IPR036890">
    <property type="entry name" value="HATPase_C_sf"/>
</dbReference>
<keyword evidence="6" id="KW-0808">Transferase</keyword>
<gene>
    <name evidence="16" type="ORF">D5F11_015860</name>
</gene>
<protein>
    <recommendedName>
        <fullName evidence="3">Chemotaxis protein CheA</fullName>
        <ecNumber evidence="2">2.7.13.3</ecNumber>
    </recommendedName>
</protein>
<dbReference type="RefSeq" id="WP_120117110.1">
    <property type="nucleotide sequence ID" value="NZ_DAMDJW010000044.1"/>
</dbReference>
<dbReference type="InterPro" id="IPR036641">
    <property type="entry name" value="HPT_dom_sf"/>
</dbReference>
<dbReference type="Gene3D" id="1.10.287.560">
    <property type="entry name" value="Histidine kinase CheA-like, homodimeric domain"/>
    <property type="match status" value="1"/>
</dbReference>
<keyword evidence="5 11" id="KW-0597">Phosphoprotein</keyword>
<feature type="domain" description="HPt" evidence="15">
    <location>
        <begin position="2"/>
        <end position="106"/>
    </location>
</feature>
<dbReference type="PROSITE" id="PS50894">
    <property type="entry name" value="HPT"/>
    <property type="match status" value="1"/>
</dbReference>
<dbReference type="InterPro" id="IPR036061">
    <property type="entry name" value="CheW-like_dom_sf"/>
</dbReference>
<evidence type="ECO:0000313" key="17">
    <source>
        <dbReference type="Proteomes" id="UP000287296"/>
    </source>
</evidence>
<evidence type="ECO:0000256" key="2">
    <source>
        <dbReference type="ARBA" id="ARBA00012438"/>
    </source>
</evidence>
<dbReference type="InterPro" id="IPR037006">
    <property type="entry name" value="CheA-like_homodim_sf"/>
</dbReference>
<accession>A0A429X5K6</accession>
<evidence type="ECO:0000256" key="4">
    <source>
        <dbReference type="ARBA" id="ARBA00022500"/>
    </source>
</evidence>
<dbReference type="PROSITE" id="PS50851">
    <property type="entry name" value="CHEW"/>
    <property type="match status" value="1"/>
</dbReference>
<dbReference type="CDD" id="cd00088">
    <property type="entry name" value="HPT"/>
    <property type="match status" value="1"/>
</dbReference>
<evidence type="ECO:0000256" key="9">
    <source>
        <dbReference type="ARBA" id="ARBA00022840"/>
    </source>
</evidence>
<keyword evidence="10" id="KW-0902">Two-component regulatory system</keyword>
<dbReference type="AlphaFoldDB" id="A0A429X5K6"/>
<keyword evidence="4" id="KW-0145">Chemotaxis</keyword>
<keyword evidence="8" id="KW-0418">Kinase</keyword>
<sequence>MDTFDLSEFLGVFIDEVDEQLDIIDQEILVLEQEGESPEVIQRLFRAAHTLKGSSATMGFEDMTKLTHEMEHLLDHVRNGRLSVTHDLINLLFKCLDELKQLKEEIVSGQDPRTDITPLIEEVENFSIQKQPEQEEEKASGEAYSLEIQGHIDSYRGQGLNIYKLSIQISAECEMKSVRAFLIKNQLESSGADIIQTSPDFENPDNQETDYEEVQFLIATQQSQSEISDLVKMMTDVDEVAVEDLGQQAAEKETAVAAEVETVEKAQEPAEEDKKAKGKEVHSSPKAEPQKPKEKKPAKGRQASQTIRVDVERLEHLMNLVGELVIDQTRISQVSGLLHNRYTEDDTVDDLVQVSDHVARVIGELQESVMKVRMLPIGQLFSRFPRMVRDLAQTLDKDIDLVIEGQETELDRTVIEKIGDPLIHLIRNAVDHGLESKEDRAKTNKPPKGVLRITASHEENQVVITVGDDGAGIDPEKMKKSAMKKGVITAEEAEKLTDDEAAYLIFRPGFSTAKEVSDVSGRGVGMDIVRSHIESLNGIIELDTKLGQGTSFKIKLPLTLAIITGLIIRLADRTFILPMSNVVEIVRIHPDTIQTIKGKSIVVVREQVLPVVWLHDLLQIPRGASENRQLPVVIVGVGEKKIALIVDELQGNQEIVVKSLGKYVGKINGISGATILGDGRVELILEVAGINRMINNV</sequence>
<dbReference type="SUPFAM" id="SSF47226">
    <property type="entry name" value="Histidine-containing phosphotransfer domain, HPT domain"/>
    <property type="match status" value="1"/>
</dbReference>
<dbReference type="SUPFAM" id="SSF50341">
    <property type="entry name" value="CheW-like"/>
    <property type="match status" value="1"/>
</dbReference>
<dbReference type="Pfam" id="PF01584">
    <property type="entry name" value="CheW"/>
    <property type="match status" value="1"/>
</dbReference>
<dbReference type="OrthoDB" id="9803176at2"/>
<feature type="compositionally biased region" description="Basic and acidic residues" evidence="12">
    <location>
        <begin position="264"/>
        <end position="297"/>
    </location>
</feature>
<feature type="modified residue" description="Phosphohistidine" evidence="11">
    <location>
        <position position="49"/>
    </location>
</feature>
<evidence type="ECO:0000256" key="12">
    <source>
        <dbReference type="SAM" id="MobiDB-lite"/>
    </source>
</evidence>
<dbReference type="Pfam" id="PF02895">
    <property type="entry name" value="H-kinase_dim"/>
    <property type="match status" value="1"/>
</dbReference>
<dbReference type="InterPro" id="IPR004358">
    <property type="entry name" value="Sig_transdc_His_kin-like_C"/>
</dbReference>
<feature type="domain" description="CheW-like" evidence="14">
    <location>
        <begin position="562"/>
        <end position="696"/>
    </location>
</feature>
<dbReference type="CDD" id="cd16916">
    <property type="entry name" value="HATPase_CheA-like"/>
    <property type="match status" value="1"/>
</dbReference>
<feature type="region of interest" description="Disordered" evidence="12">
    <location>
        <begin position="264"/>
        <end position="307"/>
    </location>
</feature>
<dbReference type="SMART" id="SM00387">
    <property type="entry name" value="HATPase_c"/>
    <property type="match status" value="1"/>
</dbReference>
<dbReference type="GO" id="GO:0005524">
    <property type="term" value="F:ATP binding"/>
    <property type="evidence" value="ECO:0007669"/>
    <property type="project" value="UniProtKB-KW"/>
</dbReference>
<name>A0A429X5K6_SIMTE</name>
<evidence type="ECO:0000256" key="10">
    <source>
        <dbReference type="ARBA" id="ARBA00023012"/>
    </source>
</evidence>
<comment type="catalytic activity">
    <reaction evidence="1">
        <text>ATP + protein L-histidine = ADP + protein N-phospho-L-histidine.</text>
        <dbReference type="EC" id="2.7.13.3"/>
    </reaction>
</comment>
<dbReference type="EC" id="2.7.13.3" evidence="2"/>
<dbReference type="InterPro" id="IPR037052">
    <property type="entry name" value="CheA-like_P2_sf"/>
</dbReference>
<keyword evidence="9" id="KW-0067">ATP-binding</keyword>
<comment type="caution">
    <text evidence="16">The sequence shown here is derived from an EMBL/GenBank/DDBJ whole genome shotgun (WGS) entry which is preliminary data.</text>
</comment>
<evidence type="ECO:0000313" key="16">
    <source>
        <dbReference type="EMBL" id="RST58715.1"/>
    </source>
</evidence>
<reference evidence="16 17" key="1">
    <citation type="submission" date="2018-12" db="EMBL/GenBank/DDBJ databases">
        <authorList>
            <person name="Sun L."/>
            <person name="Chen Z."/>
        </authorList>
    </citation>
    <scope>NUCLEOTIDE SEQUENCE [LARGE SCALE GENOMIC DNA]</scope>
    <source>
        <strain evidence="16 17">LMG 29736</strain>
    </source>
</reference>
<dbReference type="Pfam" id="PF02518">
    <property type="entry name" value="HATPase_c"/>
    <property type="match status" value="1"/>
</dbReference>
<organism evidence="16 17">
    <name type="scientific">Siminovitchia terrae</name>
    <name type="common">Bacillus terrae</name>
    <dbReference type="NCBI Taxonomy" id="1914933"/>
    <lineage>
        <taxon>Bacteria</taxon>
        <taxon>Bacillati</taxon>
        <taxon>Bacillota</taxon>
        <taxon>Bacilli</taxon>
        <taxon>Bacillales</taxon>
        <taxon>Bacillaceae</taxon>
        <taxon>Siminovitchia</taxon>
    </lineage>
</organism>
<evidence type="ECO:0000259" key="14">
    <source>
        <dbReference type="PROSITE" id="PS50851"/>
    </source>
</evidence>
<dbReference type="Proteomes" id="UP000287296">
    <property type="component" value="Unassembled WGS sequence"/>
</dbReference>
<dbReference type="PANTHER" id="PTHR43395:SF1">
    <property type="entry name" value="CHEMOTAXIS PROTEIN CHEA"/>
    <property type="match status" value="1"/>
</dbReference>
<dbReference type="Gene3D" id="3.30.565.10">
    <property type="entry name" value="Histidine kinase-like ATPase, C-terminal domain"/>
    <property type="match status" value="1"/>
</dbReference>
<dbReference type="InterPro" id="IPR036097">
    <property type="entry name" value="HisK_dim/P_sf"/>
</dbReference>
<dbReference type="InterPro" id="IPR004105">
    <property type="entry name" value="CheA-like_dim"/>
</dbReference>
<evidence type="ECO:0000256" key="11">
    <source>
        <dbReference type="PROSITE-ProRule" id="PRU00110"/>
    </source>
</evidence>
<dbReference type="Pfam" id="PF07194">
    <property type="entry name" value="P2"/>
    <property type="match status" value="1"/>
</dbReference>
<dbReference type="FunFam" id="3.30.565.10:FF:000016">
    <property type="entry name" value="Chemotaxis protein CheA, putative"/>
    <property type="match status" value="1"/>
</dbReference>
<dbReference type="CDD" id="cd00731">
    <property type="entry name" value="CheA_reg"/>
    <property type="match status" value="1"/>
</dbReference>
<dbReference type="PANTHER" id="PTHR43395">
    <property type="entry name" value="SENSOR HISTIDINE KINASE CHEA"/>
    <property type="match status" value="1"/>
</dbReference>
<dbReference type="SUPFAM" id="SSF55874">
    <property type="entry name" value="ATPase domain of HSP90 chaperone/DNA topoisomerase II/histidine kinase"/>
    <property type="match status" value="1"/>
</dbReference>
<dbReference type="EMBL" id="QYTW02000017">
    <property type="protein sequence ID" value="RST58715.1"/>
    <property type="molecule type" value="Genomic_DNA"/>
</dbReference>
<dbReference type="InterPro" id="IPR003594">
    <property type="entry name" value="HATPase_dom"/>
</dbReference>
<evidence type="ECO:0000259" key="13">
    <source>
        <dbReference type="PROSITE" id="PS50109"/>
    </source>
</evidence>
<dbReference type="SMART" id="SM01231">
    <property type="entry name" value="H-kinase_dim"/>
    <property type="match status" value="1"/>
</dbReference>
<evidence type="ECO:0000256" key="3">
    <source>
        <dbReference type="ARBA" id="ARBA00021495"/>
    </source>
</evidence>